<evidence type="ECO:0000256" key="1">
    <source>
        <dbReference type="ARBA" id="ARBA00004651"/>
    </source>
</evidence>
<feature type="region of interest" description="Disordered" evidence="8">
    <location>
        <begin position="1"/>
        <end position="24"/>
    </location>
</feature>
<evidence type="ECO:0000313" key="11">
    <source>
        <dbReference type="Proteomes" id="UP000638648"/>
    </source>
</evidence>
<feature type="transmembrane region" description="Helical" evidence="7">
    <location>
        <begin position="98"/>
        <end position="119"/>
    </location>
</feature>
<dbReference type="GO" id="GO:0005886">
    <property type="term" value="C:plasma membrane"/>
    <property type="evidence" value="ECO:0007669"/>
    <property type="project" value="UniProtKB-SubCell"/>
</dbReference>
<keyword evidence="5 7" id="KW-1133">Transmembrane helix</keyword>
<reference evidence="10" key="1">
    <citation type="submission" date="2020-10" db="EMBL/GenBank/DDBJ databases">
        <title>Sequencing the genomes of 1000 actinobacteria strains.</title>
        <authorList>
            <person name="Klenk H.-P."/>
        </authorList>
    </citation>
    <scope>NUCLEOTIDE SEQUENCE</scope>
    <source>
        <strain evidence="10">DSM 45354</strain>
    </source>
</reference>
<keyword evidence="10" id="KW-0762">Sugar transport</keyword>
<dbReference type="InterPro" id="IPR051393">
    <property type="entry name" value="ABC_transporter_permease"/>
</dbReference>
<dbReference type="CDD" id="cd06261">
    <property type="entry name" value="TM_PBP2"/>
    <property type="match status" value="1"/>
</dbReference>
<dbReference type="InterPro" id="IPR000515">
    <property type="entry name" value="MetI-like"/>
</dbReference>
<keyword evidence="4 7" id="KW-0812">Transmembrane</keyword>
<accession>A0A927N3J3</accession>
<dbReference type="SUPFAM" id="SSF161098">
    <property type="entry name" value="MetI-like"/>
    <property type="match status" value="1"/>
</dbReference>
<gene>
    <name evidence="10" type="ORF">HEB94_005140</name>
</gene>
<feature type="domain" description="ABC transmembrane type-1" evidence="9">
    <location>
        <begin position="94"/>
        <end position="307"/>
    </location>
</feature>
<evidence type="ECO:0000259" key="9">
    <source>
        <dbReference type="PROSITE" id="PS50928"/>
    </source>
</evidence>
<evidence type="ECO:0000256" key="3">
    <source>
        <dbReference type="ARBA" id="ARBA00022475"/>
    </source>
</evidence>
<dbReference type="InterPro" id="IPR035906">
    <property type="entry name" value="MetI-like_sf"/>
</dbReference>
<keyword evidence="6 7" id="KW-0472">Membrane</keyword>
<feature type="transmembrane region" description="Helical" evidence="7">
    <location>
        <begin position="34"/>
        <end position="63"/>
    </location>
</feature>
<evidence type="ECO:0000256" key="7">
    <source>
        <dbReference type="RuleBase" id="RU363032"/>
    </source>
</evidence>
<keyword evidence="11" id="KW-1185">Reference proteome</keyword>
<comment type="caution">
    <text evidence="10">The sequence shown here is derived from an EMBL/GenBank/DDBJ whole genome shotgun (WGS) entry which is preliminary data.</text>
</comment>
<feature type="transmembrane region" description="Helical" evidence="7">
    <location>
        <begin position="181"/>
        <end position="201"/>
    </location>
</feature>
<evidence type="ECO:0000313" key="10">
    <source>
        <dbReference type="EMBL" id="MBE1608292.1"/>
    </source>
</evidence>
<dbReference type="GO" id="GO:0055085">
    <property type="term" value="P:transmembrane transport"/>
    <property type="evidence" value="ECO:0007669"/>
    <property type="project" value="InterPro"/>
</dbReference>
<dbReference type="Proteomes" id="UP000638648">
    <property type="component" value="Unassembled WGS sequence"/>
</dbReference>
<dbReference type="PANTHER" id="PTHR30193:SF1">
    <property type="entry name" value="ABC TRANSPORTER PERMEASE PROTEIN YESP-RELATED"/>
    <property type="match status" value="1"/>
</dbReference>
<evidence type="ECO:0000256" key="2">
    <source>
        <dbReference type="ARBA" id="ARBA00022448"/>
    </source>
</evidence>
<dbReference type="Gene3D" id="1.10.3720.10">
    <property type="entry name" value="MetI-like"/>
    <property type="match status" value="1"/>
</dbReference>
<evidence type="ECO:0000256" key="5">
    <source>
        <dbReference type="ARBA" id="ARBA00022989"/>
    </source>
</evidence>
<evidence type="ECO:0000256" key="4">
    <source>
        <dbReference type="ARBA" id="ARBA00022692"/>
    </source>
</evidence>
<dbReference type="AlphaFoldDB" id="A0A927N3J3"/>
<dbReference type="Pfam" id="PF00528">
    <property type="entry name" value="BPD_transp_1"/>
    <property type="match status" value="1"/>
</dbReference>
<feature type="transmembrane region" description="Helical" evidence="7">
    <location>
        <begin position="287"/>
        <end position="309"/>
    </location>
</feature>
<keyword evidence="3" id="KW-1003">Cell membrane</keyword>
<sequence length="322" mass="35929">MAATTGSAASTRDRGSRGPGSGRRRYSPFGTDNLWGNLFLLPWFLGFVGLTFGPMLVSLYLSFTDYPLLSAPSWIGLDNYARMFFHDPRFLQSVRVTLIYVVISVPLELTFALFLALILNRGLAGLGTYRAVYYVPSLLGGSVAVAVMWRQIFSADGLVNRFLAVFGVTGPSWVSSPEYSLYTLIILTVWQFGSPMVIFLAGLRQVPPELYDAASVDGANWWRRFVHVTLPMLTPIILFNLILRTVSAFQSFTGAYIVSGGSGGPSDSTLFYTLYLYQEGFTNFRMGYASAMAWLMFLTVGAVTLVNFFMSRYWVHYESEDR</sequence>
<dbReference type="RefSeq" id="WP_192752086.1">
    <property type="nucleotide sequence ID" value="NZ_BAABJL010000166.1"/>
</dbReference>
<dbReference type="PROSITE" id="PS50928">
    <property type="entry name" value="ABC_TM1"/>
    <property type="match status" value="1"/>
</dbReference>
<proteinExistence type="inferred from homology"/>
<dbReference type="PANTHER" id="PTHR30193">
    <property type="entry name" value="ABC TRANSPORTER PERMEASE PROTEIN"/>
    <property type="match status" value="1"/>
</dbReference>
<organism evidence="10 11">
    <name type="scientific">Actinopolymorpha pittospori</name>
    <dbReference type="NCBI Taxonomy" id="648752"/>
    <lineage>
        <taxon>Bacteria</taxon>
        <taxon>Bacillati</taxon>
        <taxon>Actinomycetota</taxon>
        <taxon>Actinomycetes</taxon>
        <taxon>Propionibacteriales</taxon>
        <taxon>Actinopolymorphaceae</taxon>
        <taxon>Actinopolymorpha</taxon>
    </lineage>
</organism>
<dbReference type="EMBL" id="JADBEM010000001">
    <property type="protein sequence ID" value="MBE1608292.1"/>
    <property type="molecule type" value="Genomic_DNA"/>
</dbReference>
<comment type="subcellular location">
    <subcellularLocation>
        <location evidence="1 7">Cell membrane</location>
        <topology evidence="1 7">Multi-pass membrane protein</topology>
    </subcellularLocation>
</comment>
<evidence type="ECO:0000256" key="8">
    <source>
        <dbReference type="SAM" id="MobiDB-lite"/>
    </source>
</evidence>
<evidence type="ECO:0000256" key="6">
    <source>
        <dbReference type="ARBA" id="ARBA00023136"/>
    </source>
</evidence>
<keyword evidence="2 7" id="KW-0813">Transport</keyword>
<feature type="transmembrane region" description="Helical" evidence="7">
    <location>
        <begin position="131"/>
        <end position="152"/>
    </location>
</feature>
<feature type="transmembrane region" description="Helical" evidence="7">
    <location>
        <begin position="221"/>
        <end position="243"/>
    </location>
</feature>
<protein>
    <submittedName>
        <fullName evidence="10">Multiple sugar transport system permease protein</fullName>
    </submittedName>
</protein>
<comment type="similarity">
    <text evidence="7">Belongs to the binding-protein-dependent transport system permease family.</text>
</comment>
<name>A0A927N3J3_9ACTN</name>